<reference evidence="1 2" key="1">
    <citation type="submission" date="2013-07" db="EMBL/GenBank/DDBJ databases">
        <authorList>
            <consortium name="DOE Joint Genome Institute"/>
            <person name="Reeve W."/>
            <person name="Huntemann M."/>
            <person name="Han J."/>
            <person name="Chen A."/>
            <person name="Kyrpides N."/>
            <person name="Mavromatis K."/>
            <person name="Markowitz V."/>
            <person name="Palaniappan K."/>
            <person name="Ivanova N."/>
            <person name="Schaumberg A."/>
            <person name="Pati A."/>
            <person name="Liolios K."/>
            <person name="Nordberg H.P."/>
            <person name="Cantor M.N."/>
            <person name="Hua S.X."/>
            <person name="Woyke T."/>
        </authorList>
    </citation>
    <scope>NUCLEOTIDE SEQUENCE [LARGE SCALE GENOMIC DNA]</scope>
    <source>
        <strain evidence="1 2">DSM 43889</strain>
    </source>
</reference>
<dbReference type="InterPro" id="IPR036390">
    <property type="entry name" value="WH_DNA-bd_sf"/>
</dbReference>
<proteinExistence type="predicted"/>
<dbReference type="InterPro" id="IPR036388">
    <property type="entry name" value="WH-like_DNA-bd_sf"/>
</dbReference>
<dbReference type="EMBL" id="AUBJ02000001">
    <property type="protein sequence ID" value="MCP2329858.1"/>
    <property type="molecule type" value="Genomic_DNA"/>
</dbReference>
<evidence type="ECO:0000313" key="2">
    <source>
        <dbReference type="Proteomes" id="UP000791080"/>
    </source>
</evidence>
<reference evidence="1 2" key="2">
    <citation type="submission" date="2022-06" db="EMBL/GenBank/DDBJ databases">
        <title>Genomic Encyclopedia of Type Strains, Phase I: the one thousand microbial genomes (KMG-I) project.</title>
        <authorList>
            <person name="Kyrpides N."/>
        </authorList>
    </citation>
    <scope>NUCLEOTIDE SEQUENCE [LARGE SCALE GENOMIC DNA]</scope>
    <source>
        <strain evidence="1 2">DSM 43889</strain>
    </source>
</reference>
<accession>A0ABT1JBI4</accession>
<comment type="caution">
    <text evidence="1">The sequence shown here is derived from an EMBL/GenBank/DDBJ whole genome shotgun (WGS) entry which is preliminary data.</text>
</comment>
<dbReference type="Gene3D" id="1.10.10.10">
    <property type="entry name" value="Winged helix-like DNA-binding domain superfamily/Winged helix DNA-binding domain"/>
    <property type="match status" value="1"/>
</dbReference>
<gene>
    <name evidence="1" type="ORF">G443_000128</name>
</gene>
<protein>
    <recommendedName>
        <fullName evidence="3">HTH hxlR-type domain-containing protein</fullName>
    </recommendedName>
</protein>
<dbReference type="Proteomes" id="UP000791080">
    <property type="component" value="Unassembled WGS sequence"/>
</dbReference>
<evidence type="ECO:0008006" key="3">
    <source>
        <dbReference type="Google" id="ProtNLM"/>
    </source>
</evidence>
<organism evidence="1 2">
    <name type="scientific">Actinoalloteichus caeruleus DSM 43889</name>
    <dbReference type="NCBI Taxonomy" id="1120930"/>
    <lineage>
        <taxon>Bacteria</taxon>
        <taxon>Bacillati</taxon>
        <taxon>Actinomycetota</taxon>
        <taxon>Actinomycetes</taxon>
        <taxon>Pseudonocardiales</taxon>
        <taxon>Pseudonocardiaceae</taxon>
        <taxon>Actinoalloteichus</taxon>
        <taxon>Actinoalloteichus cyanogriseus</taxon>
    </lineage>
</organism>
<keyword evidence="2" id="KW-1185">Reference proteome</keyword>
<sequence length="131" mass="14045">MVSPYAPATRLTHAVLAGRLDRSAPVTVLTATACRVHGLTVAGAAVLEIVADGPTTASAVRHQVGLSHPAWEAVRKHLQRRHLLLRGVARASPAPGAPVLRRHQLTEGGRALVGRLTPLLMIILDYFEFQE</sequence>
<name>A0ABT1JBI4_ACTCY</name>
<evidence type="ECO:0000313" key="1">
    <source>
        <dbReference type="EMBL" id="MCP2329858.1"/>
    </source>
</evidence>
<dbReference type="SUPFAM" id="SSF46785">
    <property type="entry name" value="Winged helix' DNA-binding domain"/>
    <property type="match status" value="1"/>
</dbReference>